<organism evidence="1">
    <name type="scientific">Thermus islandicus</name>
    <dbReference type="NCBI Taxonomy" id="540988"/>
    <lineage>
        <taxon>Bacteria</taxon>
        <taxon>Thermotogati</taxon>
        <taxon>Deinococcota</taxon>
        <taxon>Deinococci</taxon>
        <taxon>Thermales</taxon>
        <taxon>Thermaceae</taxon>
        <taxon>Thermus</taxon>
    </lineage>
</organism>
<proteinExistence type="predicted"/>
<comment type="caution">
    <text evidence="1">The sequence shown here is derived from an EMBL/GenBank/DDBJ whole genome shotgun (WGS) entry which is preliminary data.</text>
</comment>
<reference evidence="1" key="1">
    <citation type="journal article" date="2020" name="mSystems">
        <title>Genome- and Community-Level Interaction Insights into Carbon Utilization and Element Cycling Functions of Hydrothermarchaeota in Hydrothermal Sediment.</title>
        <authorList>
            <person name="Zhou Z."/>
            <person name="Liu Y."/>
            <person name="Xu W."/>
            <person name="Pan J."/>
            <person name="Luo Z.H."/>
            <person name="Li M."/>
        </authorList>
    </citation>
    <scope>NUCLEOTIDE SEQUENCE [LARGE SCALE GENOMIC DNA]</scope>
    <source>
        <strain evidence="1">SpSt-246</strain>
    </source>
</reference>
<sequence>MKVLEELGYEVTPIQGGLYGEKRRGGILYQVYLSAKGDLRLRRRRFLKEEARSLALAGVEGAWAARCELEENFFTFVSSEDLPHLVLAFEGLDLPDPPPCTPGEAP</sequence>
<evidence type="ECO:0000313" key="1">
    <source>
        <dbReference type="EMBL" id="HEH82358.1"/>
    </source>
</evidence>
<accession>A0A7C2C1T3</accession>
<name>A0A7C2C1T3_9DEIN</name>
<protein>
    <submittedName>
        <fullName evidence="1">Uncharacterized protein</fullName>
    </submittedName>
</protein>
<dbReference type="AlphaFoldDB" id="A0A7C2C1T3"/>
<gene>
    <name evidence="1" type="ORF">ENP73_05055</name>
</gene>
<dbReference type="EMBL" id="DSKL01000202">
    <property type="protein sequence ID" value="HEH82358.1"/>
    <property type="molecule type" value="Genomic_DNA"/>
</dbReference>